<sequence>MIIKHFGGIFAVTGRDARQRRSSQLAGNRHYMHSGPHDSRKNICAYKNGILRRQAVRSSSTFTADDDAIAFCLDTAIADISYITISVAYNAAQELWPGRVVGPVGLYVDKAKAILPALAEPHHAVVLVRLLSDEGVIGARSTAGREGPVVGRTVRNTGSRPLLVAEIAEHWPVVMDSCLVRWSLEDLEEPGRAGQAPWSTISRSSSGDSELGSNNCSGGSSRGQLLARTREAYRRAQAALLEDDDVLEACLSRVTPYSTAVEALKGCARTPLMLTSTLPASLGLRVLGRCGLAPTAATIPVGLDLIFGPNWAGIVARVLQRAAAGNGRVQLVTGNLARLEQLVEDSGWAEIEAAVAAAAGNVEGSFGKNRVATATSIAAA</sequence>
<dbReference type="EMBL" id="BSDZ01000024">
    <property type="protein sequence ID" value="GLI65488.1"/>
    <property type="molecule type" value="Genomic_DNA"/>
</dbReference>
<keyword evidence="3" id="KW-1185">Reference proteome</keyword>
<protein>
    <submittedName>
        <fullName evidence="2">Uncharacterized protein</fullName>
    </submittedName>
</protein>
<gene>
    <name evidence="2" type="ORF">VaNZ11_009024</name>
</gene>
<feature type="compositionally biased region" description="Low complexity" evidence="1">
    <location>
        <begin position="202"/>
        <end position="222"/>
    </location>
</feature>
<comment type="caution">
    <text evidence="2">The sequence shown here is derived from an EMBL/GenBank/DDBJ whole genome shotgun (WGS) entry which is preliminary data.</text>
</comment>
<name>A0ABQ5S7T3_9CHLO</name>
<dbReference type="Proteomes" id="UP001165090">
    <property type="component" value="Unassembled WGS sequence"/>
</dbReference>
<feature type="non-terminal residue" evidence="2">
    <location>
        <position position="380"/>
    </location>
</feature>
<evidence type="ECO:0000256" key="1">
    <source>
        <dbReference type="SAM" id="MobiDB-lite"/>
    </source>
</evidence>
<feature type="region of interest" description="Disordered" evidence="1">
    <location>
        <begin position="191"/>
        <end position="222"/>
    </location>
</feature>
<organism evidence="2 3">
    <name type="scientific">Volvox africanus</name>
    <dbReference type="NCBI Taxonomy" id="51714"/>
    <lineage>
        <taxon>Eukaryota</taxon>
        <taxon>Viridiplantae</taxon>
        <taxon>Chlorophyta</taxon>
        <taxon>core chlorophytes</taxon>
        <taxon>Chlorophyceae</taxon>
        <taxon>CS clade</taxon>
        <taxon>Chlamydomonadales</taxon>
        <taxon>Volvocaceae</taxon>
        <taxon>Volvox</taxon>
    </lineage>
</organism>
<evidence type="ECO:0000313" key="2">
    <source>
        <dbReference type="EMBL" id="GLI65488.1"/>
    </source>
</evidence>
<reference evidence="2 3" key="1">
    <citation type="journal article" date="2023" name="IScience">
        <title>Expanded male sex-determining region conserved during the evolution of homothallism in the green alga Volvox.</title>
        <authorList>
            <person name="Yamamoto K."/>
            <person name="Matsuzaki R."/>
            <person name="Mahakham W."/>
            <person name="Heman W."/>
            <person name="Sekimoto H."/>
            <person name="Kawachi M."/>
            <person name="Minakuchi Y."/>
            <person name="Toyoda A."/>
            <person name="Nozaki H."/>
        </authorList>
    </citation>
    <scope>NUCLEOTIDE SEQUENCE [LARGE SCALE GENOMIC DNA]</scope>
    <source>
        <strain evidence="2 3">NIES-4468</strain>
    </source>
</reference>
<accession>A0ABQ5S7T3</accession>
<proteinExistence type="predicted"/>
<evidence type="ECO:0000313" key="3">
    <source>
        <dbReference type="Proteomes" id="UP001165090"/>
    </source>
</evidence>